<name>A0A7X0LJY6_9BACT</name>
<dbReference type="PANTHER" id="PTHR42749:SF1">
    <property type="entry name" value="CELL SHAPE-DETERMINING PROTEIN MREB"/>
    <property type="match status" value="1"/>
</dbReference>
<evidence type="ECO:0000256" key="1">
    <source>
        <dbReference type="ARBA" id="ARBA00004496"/>
    </source>
</evidence>
<comment type="caution">
    <text evidence="6">The sequence shown here is derived from an EMBL/GenBank/DDBJ whole genome shotgun (WGS) entry which is preliminary data.</text>
</comment>
<evidence type="ECO:0000256" key="3">
    <source>
        <dbReference type="ARBA" id="ARBA00022490"/>
    </source>
</evidence>
<protein>
    <submittedName>
        <fullName evidence="6">Rod shape-determining protein MreB</fullName>
    </submittedName>
</protein>
<dbReference type="CDD" id="cd24009">
    <property type="entry name" value="ASKHA_NBD_MamK"/>
    <property type="match status" value="1"/>
</dbReference>
<gene>
    <name evidence="6" type="ORF">HNQ40_001153</name>
</gene>
<dbReference type="PANTHER" id="PTHR42749">
    <property type="entry name" value="CELL SHAPE-DETERMINING PROTEIN MREB"/>
    <property type="match status" value="1"/>
</dbReference>
<evidence type="ECO:0000256" key="4">
    <source>
        <dbReference type="ARBA" id="ARBA00022741"/>
    </source>
</evidence>
<sequence length="353" mass="38255">MSKDTVSAPQDDSVAAENALYFGIDLGTSRSSIASASGVRKTVESYVGWPKDAVSLKKFGGQEIIFGKTALDNRMSLDLYRPLAEGVIQVDKEGDRNMEAARELINYLVEMIEPGRGQALYGVVGVPSEASDKNKEAIIESTKGIFDSVMIVTEPFCVAYGLDRISDVLVVDIGAGTTDLCRMHGTVPSADDQISLNVAGDAVDKKMMELINKNYPNAQVTINMIKRMKEKFGYVHHAKDKIEVEFPVNGKPTPHDVTDIVREACTILVDPIVEAIHKLIATFDPEFQDTLRGNIILSGGGGLMDGLNKAIEDKLDRVGGGSVTVVEEPMYAGANGALQLALDMPPSYWQQLK</sequence>
<keyword evidence="3" id="KW-0963">Cytoplasm</keyword>
<comment type="subcellular location">
    <subcellularLocation>
        <location evidence="1">Cytoplasm</location>
    </subcellularLocation>
</comment>
<dbReference type="AlphaFoldDB" id="A0A7X0LJY6"/>
<proteinExistence type="inferred from homology"/>
<accession>A0A7X0LJY6</accession>
<dbReference type="PROSITE" id="PS00297">
    <property type="entry name" value="HSP70_1"/>
    <property type="match status" value="1"/>
</dbReference>
<dbReference type="InterPro" id="IPR018181">
    <property type="entry name" value="Heat_shock_70_CS"/>
</dbReference>
<evidence type="ECO:0000313" key="6">
    <source>
        <dbReference type="EMBL" id="MBB6429347.1"/>
    </source>
</evidence>
<dbReference type="InterPro" id="IPR056546">
    <property type="entry name" value="MreB_MamK-like"/>
</dbReference>
<dbReference type="SUPFAM" id="SSF53067">
    <property type="entry name" value="Actin-like ATPase domain"/>
    <property type="match status" value="2"/>
</dbReference>
<dbReference type="NCBIfam" id="NF040964">
    <property type="entry name" value="MamK"/>
    <property type="match status" value="1"/>
</dbReference>
<keyword evidence="5" id="KW-0067">ATP-binding</keyword>
<dbReference type="Gene3D" id="3.30.420.40">
    <property type="match status" value="2"/>
</dbReference>
<evidence type="ECO:0000256" key="2">
    <source>
        <dbReference type="ARBA" id="ARBA00007381"/>
    </source>
</evidence>
<dbReference type="GO" id="GO:0005524">
    <property type="term" value="F:ATP binding"/>
    <property type="evidence" value="ECO:0007669"/>
    <property type="project" value="UniProtKB-KW"/>
</dbReference>
<comment type="similarity">
    <text evidence="2">Belongs to the heat shock protein 70 family.</text>
</comment>
<keyword evidence="7" id="KW-1185">Reference proteome</keyword>
<evidence type="ECO:0000256" key="5">
    <source>
        <dbReference type="ARBA" id="ARBA00022840"/>
    </source>
</evidence>
<dbReference type="Proteomes" id="UP000541810">
    <property type="component" value="Unassembled WGS sequence"/>
</dbReference>
<dbReference type="InterPro" id="IPR043129">
    <property type="entry name" value="ATPase_NBD"/>
</dbReference>
<organism evidence="6 7">
    <name type="scientific">Algisphaera agarilytica</name>
    <dbReference type="NCBI Taxonomy" id="1385975"/>
    <lineage>
        <taxon>Bacteria</taxon>
        <taxon>Pseudomonadati</taxon>
        <taxon>Planctomycetota</taxon>
        <taxon>Phycisphaerae</taxon>
        <taxon>Phycisphaerales</taxon>
        <taxon>Phycisphaeraceae</taxon>
        <taxon>Algisphaera</taxon>
    </lineage>
</organism>
<dbReference type="Pfam" id="PF06723">
    <property type="entry name" value="MreB_Mbl"/>
    <property type="match status" value="1"/>
</dbReference>
<keyword evidence="4" id="KW-0547">Nucleotide-binding</keyword>
<dbReference type="EMBL" id="JACHGY010000001">
    <property type="protein sequence ID" value="MBB6429347.1"/>
    <property type="molecule type" value="Genomic_DNA"/>
</dbReference>
<dbReference type="GO" id="GO:0005737">
    <property type="term" value="C:cytoplasm"/>
    <property type="evidence" value="ECO:0007669"/>
    <property type="project" value="UniProtKB-SubCell"/>
</dbReference>
<evidence type="ECO:0000313" key="7">
    <source>
        <dbReference type="Proteomes" id="UP000541810"/>
    </source>
</evidence>
<dbReference type="RefSeq" id="WP_184676931.1">
    <property type="nucleotide sequence ID" value="NZ_JACHGY010000001.1"/>
</dbReference>
<reference evidence="6 7" key="1">
    <citation type="submission" date="2020-08" db="EMBL/GenBank/DDBJ databases">
        <title>Genomic Encyclopedia of Type Strains, Phase IV (KMG-IV): sequencing the most valuable type-strain genomes for metagenomic binning, comparative biology and taxonomic classification.</title>
        <authorList>
            <person name="Goeker M."/>
        </authorList>
    </citation>
    <scope>NUCLEOTIDE SEQUENCE [LARGE SCALE GENOMIC DNA]</scope>
    <source>
        <strain evidence="6 7">DSM 103725</strain>
    </source>
</reference>